<organism evidence="3 4">
    <name type="scientific">Imshaugia aleurites</name>
    <dbReference type="NCBI Taxonomy" id="172621"/>
    <lineage>
        <taxon>Eukaryota</taxon>
        <taxon>Fungi</taxon>
        <taxon>Dikarya</taxon>
        <taxon>Ascomycota</taxon>
        <taxon>Pezizomycotina</taxon>
        <taxon>Lecanoromycetes</taxon>
        <taxon>OSLEUM clade</taxon>
        <taxon>Lecanoromycetidae</taxon>
        <taxon>Lecanorales</taxon>
        <taxon>Lecanorineae</taxon>
        <taxon>Parmeliaceae</taxon>
        <taxon>Imshaugia</taxon>
    </lineage>
</organism>
<dbReference type="GO" id="GO:0003824">
    <property type="term" value="F:catalytic activity"/>
    <property type="evidence" value="ECO:0007669"/>
    <property type="project" value="InterPro"/>
</dbReference>
<protein>
    <recommendedName>
        <fullName evidence="2">Amidase domain-containing protein</fullName>
    </recommendedName>
</protein>
<evidence type="ECO:0000313" key="3">
    <source>
        <dbReference type="EMBL" id="CAF9918846.1"/>
    </source>
</evidence>
<evidence type="ECO:0000256" key="1">
    <source>
        <dbReference type="ARBA" id="ARBA00009199"/>
    </source>
</evidence>
<dbReference type="PROSITE" id="PS00571">
    <property type="entry name" value="AMIDASES"/>
    <property type="match status" value="1"/>
</dbReference>
<dbReference type="OrthoDB" id="421993at2759"/>
<dbReference type="InterPro" id="IPR000120">
    <property type="entry name" value="Amidase"/>
</dbReference>
<dbReference type="AlphaFoldDB" id="A0A8H3FDH6"/>
<dbReference type="Gene3D" id="3.90.1300.10">
    <property type="entry name" value="Amidase signature (AS) domain"/>
    <property type="match status" value="1"/>
</dbReference>
<dbReference type="PANTHER" id="PTHR11895">
    <property type="entry name" value="TRANSAMIDASE"/>
    <property type="match status" value="1"/>
</dbReference>
<reference evidence="3" key="1">
    <citation type="submission" date="2021-03" db="EMBL/GenBank/DDBJ databases">
        <authorList>
            <person name="Tagirdzhanova G."/>
        </authorList>
    </citation>
    <scope>NUCLEOTIDE SEQUENCE</scope>
</reference>
<comment type="caution">
    <text evidence="3">The sequence shown here is derived from an EMBL/GenBank/DDBJ whole genome shotgun (WGS) entry which is preliminary data.</text>
</comment>
<feature type="domain" description="Amidase" evidence="2">
    <location>
        <begin position="116"/>
        <end position="535"/>
    </location>
</feature>
<keyword evidence="4" id="KW-1185">Reference proteome</keyword>
<proteinExistence type="inferred from homology"/>
<accession>A0A8H3FDH6</accession>
<evidence type="ECO:0000313" key="4">
    <source>
        <dbReference type="Proteomes" id="UP000664534"/>
    </source>
</evidence>
<sequence length="567" mass="61190">MEWLSFIRMTIWHNSGFGKLRKIRSHLNDYEPRCDPTVIPIAESSIRAGDVSHPSSGASISDNLDKNKYYSVADYHGLYLSGELTPTAVAKAILPLIRRDTSPPGEHSIAWWDSRVDLVLAAAEASTLRYRNKRPIGILDGIPTGIKDEYDVEGYRTCLGSKNDYTPEAPPGHSITSWCVKKLQEAGAINLGKLSMNEFGLDTSGNNHIYGTPPNPFNPRYYTGGSSSGCAYAVSTGLIPIALGGDGGGSIRVPAAFCSAYGLKPSHGRLSHKPGVNHSNTCSVNAPLAADIVSLTAFYRVIGAPDTACSTSSLFPPLHPLPFPAPSPTQSSNGKILGIPEHWFARSTPAIQRLCRSLLDRLASEYNYTIIHIDIPFLPEGQSAHAMTVLSDAATALPSTHNLTPANKTLIALGTVTPSTDYLLAQKLRQLLMQHLAHLWKQHPGMTIVTPTTPCAGWRIGRPEVDLKSGISDGDTTQSTMEYVWMANFLGLPALSVPVGFVGAEGEEGAGEEVEEGGIPVGMMGTGEWTSEEDLMEWGAHAEAAGADRRRRPRIWVDVVERATVEM</sequence>
<dbReference type="Pfam" id="PF01425">
    <property type="entry name" value="Amidase"/>
    <property type="match status" value="1"/>
</dbReference>
<evidence type="ECO:0000259" key="2">
    <source>
        <dbReference type="Pfam" id="PF01425"/>
    </source>
</evidence>
<dbReference type="Proteomes" id="UP000664534">
    <property type="component" value="Unassembled WGS sequence"/>
</dbReference>
<gene>
    <name evidence="3" type="ORF">IMSHALPRED_004437</name>
</gene>
<dbReference type="InterPro" id="IPR036928">
    <property type="entry name" value="AS_sf"/>
</dbReference>
<dbReference type="PANTHER" id="PTHR11895:SF67">
    <property type="entry name" value="AMIDASE DOMAIN-CONTAINING PROTEIN"/>
    <property type="match status" value="1"/>
</dbReference>
<dbReference type="SUPFAM" id="SSF75304">
    <property type="entry name" value="Amidase signature (AS) enzymes"/>
    <property type="match status" value="1"/>
</dbReference>
<dbReference type="EMBL" id="CAJPDT010000021">
    <property type="protein sequence ID" value="CAF9918846.1"/>
    <property type="molecule type" value="Genomic_DNA"/>
</dbReference>
<name>A0A8H3FDH6_9LECA</name>
<dbReference type="InterPro" id="IPR020556">
    <property type="entry name" value="Amidase_CS"/>
</dbReference>
<dbReference type="InterPro" id="IPR023631">
    <property type="entry name" value="Amidase_dom"/>
</dbReference>
<comment type="similarity">
    <text evidence="1">Belongs to the amidase family.</text>
</comment>